<dbReference type="Proteomes" id="UP000243799">
    <property type="component" value="Unassembled WGS sequence"/>
</dbReference>
<keyword evidence="2" id="KW-1185">Reference proteome</keyword>
<protein>
    <submittedName>
        <fullName evidence="1">Uncharacterized protein</fullName>
    </submittedName>
</protein>
<dbReference type="OrthoDB" id="3632960at2"/>
<sequence>MRSHPARYSSIADFNSAYPHSPIPLDPHTRQALLTYHAAMAGITDDLLGTGASLTLEFVPHQPPTPHTVRQHTPDQLGTIIATHWGRPPVLVLAESIPLAQARKAVLNEWPTRLADVQAALTTLAEDVVAHSEPLSP</sequence>
<evidence type="ECO:0000313" key="1">
    <source>
        <dbReference type="EMBL" id="SFB44288.1"/>
    </source>
</evidence>
<dbReference type="EMBL" id="FOKG01000011">
    <property type="protein sequence ID" value="SFB44288.1"/>
    <property type="molecule type" value="Genomic_DNA"/>
</dbReference>
<proteinExistence type="predicted"/>
<gene>
    <name evidence="1" type="ORF">SAMN05216266_111187</name>
</gene>
<dbReference type="RefSeq" id="WP_091674656.1">
    <property type="nucleotide sequence ID" value="NZ_FOKG01000011.1"/>
</dbReference>
<reference evidence="2" key="1">
    <citation type="submission" date="2016-10" db="EMBL/GenBank/DDBJ databases">
        <authorList>
            <person name="Varghese N."/>
            <person name="Submissions S."/>
        </authorList>
    </citation>
    <scope>NUCLEOTIDE SEQUENCE [LARGE SCALE GENOMIC DNA]</scope>
    <source>
        <strain evidence="2">CGMCC 4.3568</strain>
    </source>
</reference>
<organism evidence="1 2">
    <name type="scientific">Amycolatopsis marina</name>
    <dbReference type="NCBI Taxonomy" id="490629"/>
    <lineage>
        <taxon>Bacteria</taxon>
        <taxon>Bacillati</taxon>
        <taxon>Actinomycetota</taxon>
        <taxon>Actinomycetes</taxon>
        <taxon>Pseudonocardiales</taxon>
        <taxon>Pseudonocardiaceae</taxon>
        <taxon>Amycolatopsis</taxon>
    </lineage>
</organism>
<dbReference type="STRING" id="490629.SAMN05216266_111187"/>
<evidence type="ECO:0000313" key="2">
    <source>
        <dbReference type="Proteomes" id="UP000243799"/>
    </source>
</evidence>
<name>A0A1I1B6F2_9PSEU</name>
<accession>A0A1I1B6F2</accession>
<dbReference type="AlphaFoldDB" id="A0A1I1B6F2"/>